<dbReference type="AlphaFoldDB" id="A0AAU7DYK1"/>
<dbReference type="EMBL" id="CP146203">
    <property type="protein sequence ID" value="XBH22130.1"/>
    <property type="molecule type" value="Genomic_DNA"/>
</dbReference>
<reference evidence="1" key="1">
    <citation type="submission" date="2024-02" db="EMBL/GenBank/DDBJ databases">
        <title>Tomenella chthoni gen. nov. sp. nov., a member of the family Jonesiaceae isolated from bat guano.</title>
        <authorList>
            <person name="Miller S.L."/>
            <person name="King J."/>
            <person name="Sankaranarayanan K."/>
            <person name="Lawson P.A."/>
        </authorList>
    </citation>
    <scope>NUCLEOTIDE SEQUENCE</scope>
    <source>
        <strain evidence="1">BS-20</strain>
    </source>
</reference>
<accession>A0AAU7DYK1</accession>
<organism evidence="1">
    <name type="scientific">Jonesiaceae bacterium BS-20</name>
    <dbReference type="NCBI Taxonomy" id="3120821"/>
    <lineage>
        <taxon>Bacteria</taxon>
        <taxon>Bacillati</taxon>
        <taxon>Actinomycetota</taxon>
        <taxon>Actinomycetes</taxon>
        <taxon>Micrococcales</taxon>
        <taxon>Jonesiaceae</taxon>
    </lineage>
</organism>
<name>A0AAU7DYK1_9MICO</name>
<protein>
    <submittedName>
        <fullName evidence="1">Uncharacterized protein</fullName>
    </submittedName>
</protein>
<sequence>MDCPLTVWRDYLDRQSLGLAQVDAILGNLPQGTPTELDLARVTELTVLTALSQPDCDLPAELEREASVVHGHMLNTQGQLDLQRLVMAQQLDQLRPRALTQDQGPIFLDTSG</sequence>
<proteinExistence type="predicted"/>
<evidence type="ECO:0000313" key="1">
    <source>
        <dbReference type="EMBL" id="XBH22130.1"/>
    </source>
</evidence>
<gene>
    <name evidence="1" type="ORF">V5R04_02570</name>
</gene>